<dbReference type="InterPro" id="IPR011990">
    <property type="entry name" value="TPR-like_helical_dom_sf"/>
</dbReference>
<evidence type="ECO:0000313" key="5">
    <source>
        <dbReference type="EMBL" id="KAK7862687.1"/>
    </source>
</evidence>
<feature type="region of interest" description="Disordered" evidence="4">
    <location>
        <begin position="537"/>
        <end position="673"/>
    </location>
</feature>
<evidence type="ECO:0000256" key="1">
    <source>
        <dbReference type="ARBA" id="ARBA00022737"/>
    </source>
</evidence>
<comment type="similarity">
    <text evidence="3">Belongs to the IFIT family.</text>
</comment>
<organism evidence="5 6">
    <name type="scientific">Gryllus longicercus</name>
    <dbReference type="NCBI Taxonomy" id="2509291"/>
    <lineage>
        <taxon>Eukaryota</taxon>
        <taxon>Metazoa</taxon>
        <taxon>Ecdysozoa</taxon>
        <taxon>Arthropoda</taxon>
        <taxon>Hexapoda</taxon>
        <taxon>Insecta</taxon>
        <taxon>Pterygota</taxon>
        <taxon>Neoptera</taxon>
        <taxon>Polyneoptera</taxon>
        <taxon>Orthoptera</taxon>
        <taxon>Ensifera</taxon>
        <taxon>Gryllidea</taxon>
        <taxon>Grylloidea</taxon>
        <taxon>Gryllidae</taxon>
        <taxon>Gryllinae</taxon>
        <taxon>Gryllus</taxon>
    </lineage>
</organism>
<feature type="compositionally biased region" description="Polar residues" evidence="4">
    <location>
        <begin position="642"/>
        <end position="651"/>
    </location>
</feature>
<dbReference type="PANTHER" id="PTHR10271:SF0">
    <property type="entry name" value="INTERFERON-INDUCED PROTEIN WITH TETRATRICOPEPTIDE REPEATS 5"/>
    <property type="match status" value="1"/>
</dbReference>
<proteinExistence type="inferred from homology"/>
<protein>
    <submittedName>
        <fullName evidence="5">Uncharacterized protein</fullName>
    </submittedName>
</protein>
<keyword evidence="6" id="KW-1185">Reference proteome</keyword>
<accession>A0AAN9VHH0</accession>
<feature type="compositionally biased region" description="Basic and acidic residues" evidence="4">
    <location>
        <begin position="610"/>
        <end position="622"/>
    </location>
</feature>
<dbReference type="AlphaFoldDB" id="A0AAN9VHH0"/>
<comment type="caution">
    <text evidence="5">The sequence shown here is derived from an EMBL/GenBank/DDBJ whole genome shotgun (WGS) entry which is preliminary data.</text>
</comment>
<dbReference type="GO" id="GO:0051607">
    <property type="term" value="P:defense response to virus"/>
    <property type="evidence" value="ECO:0007669"/>
    <property type="project" value="TreeGrafter"/>
</dbReference>
<sequence>MSDKVDDELVKIFEDGLRLNSDKEISKCSAIPSNLAGLECPFTWKFDRKCDVRDIVDRIEGKLDEMDDDDEELIAWKSFVLNLILCYEYSKNGDLGDAEEKQSILDEIVEKSLDESGSSGPVIGLGLKHISLACKCFLLHASQLYDEVDNTLTEIVPFEDLNNKDKASVISMKGACFAEFGYTGIRDSVELFEKALEIDNECGEWYFLLGRSLSRLRRLEKRSAIPDQRELKSLERAVEISNYVSFMVLLAQSYRETARNIFIEKKKELRSFKPFCDSLNQKSLELYKRVLRQDKINVHVLVRCGLGFMKLPVPWKDLDNAKTCILNALDMAPKNPMANHVAGTYYTTVKNYKLAMEYLSKACTYGVFGAEIDLIVLKSQINETYVPVADIERLLEVYKEKPHQESTLCLLGAYYHFSENNFKKAFTYWSQVIELDINSEKLKVYYDAFARCPWNINKIIVTEIMKLLNAGDVSESETTLFEQTITKYIRHHPGLIVSATDIDVSLYKTKAFEYKSWKNHSTDKKYFSGHSFKSNDPLGGRGKTNASSSNESSFFRVSGQGQFHSGPSALSDDSKASGSRNARGREWDVKGSRGRGWGRDRGRWGGAGGSDDRDRGVEIERRKGGKAGKAGELSWGTEEQPKSGTHKSNTGAVKKNFYHGAKSTTGSWRTGSN</sequence>
<evidence type="ECO:0000256" key="4">
    <source>
        <dbReference type="SAM" id="MobiDB-lite"/>
    </source>
</evidence>
<dbReference type="SUPFAM" id="SSF48452">
    <property type="entry name" value="TPR-like"/>
    <property type="match status" value="1"/>
</dbReference>
<feature type="compositionally biased region" description="Polar residues" evidence="4">
    <location>
        <begin position="662"/>
        <end position="673"/>
    </location>
</feature>
<dbReference type="PANTHER" id="PTHR10271">
    <property type="entry name" value="INTERFERON-INDUCED PROTEIN WITH TETRATRICOPEPTIDE REPEATS"/>
    <property type="match status" value="1"/>
</dbReference>
<evidence type="ECO:0000256" key="2">
    <source>
        <dbReference type="ARBA" id="ARBA00022803"/>
    </source>
</evidence>
<dbReference type="Gene3D" id="1.25.40.10">
    <property type="entry name" value="Tetratricopeptide repeat domain"/>
    <property type="match status" value="2"/>
</dbReference>
<evidence type="ECO:0000256" key="3">
    <source>
        <dbReference type="ARBA" id="ARBA00038336"/>
    </source>
</evidence>
<dbReference type="Proteomes" id="UP001378592">
    <property type="component" value="Unassembled WGS sequence"/>
</dbReference>
<keyword evidence="2" id="KW-0802">TPR repeat</keyword>
<name>A0AAN9VHH0_9ORTH</name>
<gene>
    <name evidence="5" type="ORF">R5R35_000928</name>
</gene>
<reference evidence="5 6" key="1">
    <citation type="submission" date="2024-03" db="EMBL/GenBank/DDBJ databases">
        <title>The genome assembly and annotation of the cricket Gryllus longicercus Weissman &amp; Gray.</title>
        <authorList>
            <person name="Szrajer S."/>
            <person name="Gray D."/>
            <person name="Ylla G."/>
        </authorList>
    </citation>
    <scope>NUCLEOTIDE SEQUENCE [LARGE SCALE GENOMIC DNA]</scope>
    <source>
        <strain evidence="5">DAG 2021-001</strain>
        <tissue evidence="5">Whole body minus gut</tissue>
    </source>
</reference>
<feature type="compositionally biased region" description="Basic and acidic residues" evidence="4">
    <location>
        <begin position="583"/>
        <end position="603"/>
    </location>
</feature>
<keyword evidence="1" id="KW-0677">Repeat</keyword>
<evidence type="ECO:0000313" key="6">
    <source>
        <dbReference type="Proteomes" id="UP001378592"/>
    </source>
</evidence>
<dbReference type="GO" id="GO:0005829">
    <property type="term" value="C:cytosol"/>
    <property type="evidence" value="ECO:0007669"/>
    <property type="project" value="TreeGrafter"/>
</dbReference>
<dbReference type="EMBL" id="JAZDUA010000263">
    <property type="protein sequence ID" value="KAK7862687.1"/>
    <property type="molecule type" value="Genomic_DNA"/>
</dbReference>
<feature type="compositionally biased region" description="Low complexity" evidence="4">
    <location>
        <begin position="547"/>
        <end position="558"/>
    </location>
</feature>